<dbReference type="Gene3D" id="1.10.8.760">
    <property type="entry name" value="Haem-binding uptake, Tiki superfamily, ChaN, domain 2"/>
    <property type="match status" value="1"/>
</dbReference>
<dbReference type="SUPFAM" id="SSF159501">
    <property type="entry name" value="EreA/ChaN-like"/>
    <property type="match status" value="1"/>
</dbReference>
<evidence type="ECO:0000313" key="3">
    <source>
        <dbReference type="EMBL" id="MFC5522050.1"/>
    </source>
</evidence>
<dbReference type="CDD" id="cd14727">
    <property type="entry name" value="ChanN-like"/>
    <property type="match status" value="1"/>
</dbReference>
<sequence length="296" mass="31070">MAYLPLPHAPAWLICAASLALAGGCTGRLEAPILGQPSGSAATATAARLDALLPADVLLLGEQHDAPDHQHIEQQVVALLSSRGQLAAVALEMADTGLSTATLGPGATEEQVRQALKWNDKGWPWAAYGPAVMTAVRADVPVLGANLPRVQMQGRMADSNLDIRLPEPALKAQQQAIRLGHCNLLPESQITPMARIQIAKDISMADAIHQAALPGRVVVLLTGSGHADRNLGVPRHLPTGLKARAVHLRSGDGTGHEKADAFDDVWSTPVRPATDYCATLRQPIKPGAASAPETQP</sequence>
<keyword evidence="3" id="KW-0449">Lipoprotein</keyword>
<feature type="domain" description="Haem-binding uptake Tiki superfamily ChaN" evidence="2">
    <location>
        <begin position="50"/>
        <end position="237"/>
    </location>
</feature>
<dbReference type="RefSeq" id="WP_068836011.1">
    <property type="nucleotide sequence ID" value="NZ_JBHSMX010000022.1"/>
</dbReference>
<evidence type="ECO:0000313" key="4">
    <source>
        <dbReference type="Proteomes" id="UP001596084"/>
    </source>
</evidence>
<keyword evidence="1" id="KW-0732">Signal</keyword>
<evidence type="ECO:0000256" key="1">
    <source>
        <dbReference type="SAM" id="SignalP"/>
    </source>
</evidence>
<evidence type="ECO:0000259" key="2">
    <source>
        <dbReference type="Pfam" id="PF04187"/>
    </source>
</evidence>
<dbReference type="InterPro" id="IPR007314">
    <property type="entry name" value="Cofac_haem-bd_dom"/>
</dbReference>
<reference evidence="4" key="1">
    <citation type="journal article" date="2019" name="Int. J. Syst. Evol. Microbiol.">
        <title>The Global Catalogue of Microorganisms (GCM) 10K type strain sequencing project: providing services to taxonomists for standard genome sequencing and annotation.</title>
        <authorList>
            <consortium name="The Broad Institute Genomics Platform"/>
            <consortium name="The Broad Institute Genome Sequencing Center for Infectious Disease"/>
            <person name="Wu L."/>
            <person name="Ma J."/>
        </authorList>
    </citation>
    <scope>NUCLEOTIDE SEQUENCE [LARGE SCALE GENOMIC DNA]</scope>
    <source>
        <strain evidence="4">CGMCC 4.7277</strain>
    </source>
</reference>
<organism evidence="3 4">
    <name type="scientific">Polaromonas jejuensis</name>
    <dbReference type="NCBI Taxonomy" id="457502"/>
    <lineage>
        <taxon>Bacteria</taxon>
        <taxon>Pseudomonadati</taxon>
        <taxon>Pseudomonadota</taxon>
        <taxon>Betaproteobacteria</taxon>
        <taxon>Burkholderiales</taxon>
        <taxon>Comamonadaceae</taxon>
        <taxon>Polaromonas</taxon>
    </lineage>
</organism>
<proteinExistence type="predicted"/>
<accession>A0ABW0QBM5</accession>
<comment type="caution">
    <text evidence="3">The sequence shown here is derived from an EMBL/GenBank/DDBJ whole genome shotgun (WGS) entry which is preliminary data.</text>
</comment>
<name>A0ABW0QBM5_9BURK</name>
<feature type="chain" id="PRO_5045889112" evidence="1">
    <location>
        <begin position="23"/>
        <end position="296"/>
    </location>
</feature>
<keyword evidence="4" id="KW-1185">Reference proteome</keyword>
<feature type="signal peptide" evidence="1">
    <location>
        <begin position="1"/>
        <end position="22"/>
    </location>
</feature>
<dbReference type="Proteomes" id="UP001596084">
    <property type="component" value="Unassembled WGS sequence"/>
</dbReference>
<protein>
    <submittedName>
        <fullName evidence="3">ChaN family lipoprotein</fullName>
    </submittedName>
</protein>
<gene>
    <name evidence="3" type="ORF">ACFPP7_14180</name>
</gene>
<dbReference type="EMBL" id="JBHSMX010000022">
    <property type="protein sequence ID" value="MFC5522050.1"/>
    <property type="molecule type" value="Genomic_DNA"/>
</dbReference>
<dbReference type="Gene3D" id="3.40.50.11550">
    <property type="match status" value="1"/>
</dbReference>
<dbReference type="Pfam" id="PF04187">
    <property type="entry name" value="Cofac_haem_bdg"/>
    <property type="match status" value="1"/>
</dbReference>